<proteinExistence type="predicted"/>
<gene>
    <name evidence="1" type="ORF">SAMN04487893_102129</name>
</gene>
<protein>
    <submittedName>
        <fullName evidence="1">Uncharacterized protein</fullName>
    </submittedName>
</protein>
<keyword evidence="2" id="KW-1185">Reference proteome</keyword>
<dbReference type="EMBL" id="FORU01000002">
    <property type="protein sequence ID" value="SFI95264.1"/>
    <property type="molecule type" value="Genomic_DNA"/>
</dbReference>
<organism evidence="1 2">
    <name type="scientific">Myroides guanonis</name>
    <dbReference type="NCBI Taxonomy" id="1150112"/>
    <lineage>
        <taxon>Bacteria</taxon>
        <taxon>Pseudomonadati</taxon>
        <taxon>Bacteroidota</taxon>
        <taxon>Flavobacteriia</taxon>
        <taxon>Flavobacteriales</taxon>
        <taxon>Flavobacteriaceae</taxon>
        <taxon>Myroides</taxon>
    </lineage>
</organism>
<name>A0A1I3MDR8_9FLAO</name>
<sequence>MTQNSNPYENAVTERIDGVLKQDSYYIFGPFCYVGNSERGH</sequence>
<reference evidence="2" key="1">
    <citation type="submission" date="2016-10" db="EMBL/GenBank/DDBJ databases">
        <authorList>
            <person name="Varghese N."/>
            <person name="Submissions S."/>
        </authorList>
    </citation>
    <scope>NUCLEOTIDE SEQUENCE [LARGE SCALE GENOMIC DNA]</scope>
    <source>
        <strain evidence="2">DSM 26542</strain>
    </source>
</reference>
<dbReference type="RefSeq" id="WP_262493008.1">
    <property type="nucleotide sequence ID" value="NZ_FORU01000002.1"/>
</dbReference>
<evidence type="ECO:0000313" key="1">
    <source>
        <dbReference type="EMBL" id="SFI95264.1"/>
    </source>
</evidence>
<accession>A0A1I3MDR8</accession>
<evidence type="ECO:0000313" key="2">
    <source>
        <dbReference type="Proteomes" id="UP000243887"/>
    </source>
</evidence>
<dbReference type="AlphaFoldDB" id="A0A1I3MDR8"/>
<dbReference type="Proteomes" id="UP000243887">
    <property type="component" value="Unassembled WGS sequence"/>
</dbReference>